<dbReference type="InterPro" id="IPR036388">
    <property type="entry name" value="WH-like_DNA-bd_sf"/>
</dbReference>
<dbReference type="Proteomes" id="UP000018895">
    <property type="component" value="Unassembled WGS sequence"/>
</dbReference>
<comment type="caution">
    <text evidence="1">The sequence shown here is derived from an EMBL/GenBank/DDBJ whole genome shotgun (WGS) entry which is preliminary data.</text>
</comment>
<dbReference type="InterPro" id="IPR036390">
    <property type="entry name" value="WH_DNA-bd_sf"/>
</dbReference>
<dbReference type="InterPro" id="IPR030489">
    <property type="entry name" value="TR_Rrf2-type_CS"/>
</dbReference>
<dbReference type="GO" id="GO:0005829">
    <property type="term" value="C:cytosol"/>
    <property type="evidence" value="ECO:0007669"/>
    <property type="project" value="TreeGrafter"/>
</dbReference>
<dbReference type="SUPFAM" id="SSF46785">
    <property type="entry name" value="Winged helix' DNA-binding domain"/>
    <property type="match status" value="1"/>
</dbReference>
<dbReference type="PANTHER" id="PTHR33221:SF9">
    <property type="entry name" value="RRF2 FAMILY PROTEIN"/>
    <property type="match status" value="1"/>
</dbReference>
<dbReference type="OrthoDB" id="9808360at2"/>
<name>W4QC97_9BACI</name>
<evidence type="ECO:0000313" key="2">
    <source>
        <dbReference type="Proteomes" id="UP000018895"/>
    </source>
</evidence>
<evidence type="ECO:0000313" key="1">
    <source>
        <dbReference type="EMBL" id="GAE29577.1"/>
    </source>
</evidence>
<dbReference type="PROSITE" id="PS01332">
    <property type="entry name" value="HTH_RRF2_1"/>
    <property type="match status" value="1"/>
</dbReference>
<reference evidence="1" key="1">
    <citation type="journal article" date="2014" name="Genome Announc.">
        <title>Draft Genome Sequences of Three Alkaliphilic Bacillus Strains, Bacillus wakoensis JCM 9140T, Bacillus akibai JCM 9157T, and Bacillus hemicellulosilyticus JCM 9152T.</title>
        <authorList>
            <person name="Yuki M."/>
            <person name="Oshima K."/>
            <person name="Suda W."/>
            <person name="Oshida Y."/>
            <person name="Kitamura K."/>
            <person name="Iida T."/>
            <person name="Hattori M."/>
            <person name="Ohkuma M."/>
        </authorList>
    </citation>
    <scope>NUCLEOTIDE SEQUENCE [LARGE SCALE GENOMIC DNA]</scope>
    <source>
        <strain evidence="1">JCM 9152</strain>
    </source>
</reference>
<organism evidence="1 2">
    <name type="scientific">Halalkalibacter hemicellulosilyticusJCM 9152</name>
    <dbReference type="NCBI Taxonomy" id="1236971"/>
    <lineage>
        <taxon>Bacteria</taxon>
        <taxon>Bacillati</taxon>
        <taxon>Bacillota</taxon>
        <taxon>Bacilli</taxon>
        <taxon>Bacillales</taxon>
        <taxon>Bacillaceae</taxon>
        <taxon>Halalkalibacter</taxon>
    </lineage>
</organism>
<dbReference type="PANTHER" id="PTHR33221">
    <property type="entry name" value="WINGED HELIX-TURN-HELIX TRANSCRIPTIONAL REGULATOR, RRF2 FAMILY"/>
    <property type="match status" value="1"/>
</dbReference>
<keyword evidence="2" id="KW-1185">Reference proteome</keyword>
<dbReference type="InterPro" id="IPR000944">
    <property type="entry name" value="Tscrpt_reg_Rrf2"/>
</dbReference>
<accession>W4QC97</accession>
<dbReference type="AlphaFoldDB" id="W4QC97"/>
<proteinExistence type="predicted"/>
<dbReference type="STRING" id="1236971.JCM9152_941"/>
<protein>
    <submittedName>
        <fullName evidence="1">Rrf2 family transcriptional regulator</fullName>
    </submittedName>
</protein>
<dbReference type="Gene3D" id="1.10.10.10">
    <property type="entry name" value="Winged helix-like DNA-binding domain superfamily/Winged helix DNA-binding domain"/>
    <property type="match status" value="1"/>
</dbReference>
<dbReference type="EMBL" id="BAUU01000005">
    <property type="protein sequence ID" value="GAE29577.1"/>
    <property type="molecule type" value="Genomic_DNA"/>
</dbReference>
<dbReference type="PROSITE" id="PS51197">
    <property type="entry name" value="HTH_RRF2_2"/>
    <property type="match status" value="1"/>
</dbReference>
<gene>
    <name evidence="1" type="ORF">JCM9152_941</name>
</gene>
<sequence length="143" mass="15640">MKYSKATNYALHTMVLLTLAQKGKAVGVEQLATAQNLSATYLSKILTKLVKAGLIESAPGVKGGYSLVKRSSEVSFLDVIYAIEGNTTLFSCSLEHETWSRNEACLIENVMIEAETKMKDELSKKTIVDIAKKIAAQKKHCVT</sequence>
<dbReference type="GO" id="GO:0003700">
    <property type="term" value="F:DNA-binding transcription factor activity"/>
    <property type="evidence" value="ECO:0007669"/>
    <property type="project" value="TreeGrafter"/>
</dbReference>
<dbReference type="RefSeq" id="WP_035341350.1">
    <property type="nucleotide sequence ID" value="NZ_BAUU01000005.1"/>
</dbReference>
<dbReference type="NCBIfam" id="TIGR00738">
    <property type="entry name" value="rrf2_super"/>
    <property type="match status" value="1"/>
</dbReference>
<dbReference type="Pfam" id="PF02082">
    <property type="entry name" value="Rrf2"/>
    <property type="match status" value="1"/>
</dbReference>